<comment type="similarity">
    <text evidence="1">Belongs to the NusB family.</text>
</comment>
<dbReference type="GO" id="GO:0031564">
    <property type="term" value="P:transcription antitermination"/>
    <property type="evidence" value="ECO:0007669"/>
    <property type="project" value="UniProtKB-KW"/>
</dbReference>
<dbReference type="SUPFAM" id="SSF48013">
    <property type="entry name" value="NusB-like"/>
    <property type="match status" value="1"/>
</dbReference>
<dbReference type="AlphaFoldDB" id="A0A1W1D081"/>
<dbReference type="GO" id="GO:0006353">
    <property type="term" value="P:DNA-templated transcription termination"/>
    <property type="evidence" value="ECO:0007669"/>
    <property type="project" value="InterPro"/>
</dbReference>
<dbReference type="PANTHER" id="PTHR11078:SF3">
    <property type="entry name" value="ANTITERMINATION NUSB DOMAIN-CONTAINING PROTEIN"/>
    <property type="match status" value="1"/>
</dbReference>
<reference evidence="7" key="1">
    <citation type="submission" date="2016-10" db="EMBL/GenBank/DDBJ databases">
        <authorList>
            <person name="de Groot N.N."/>
        </authorList>
    </citation>
    <scope>NUCLEOTIDE SEQUENCE</scope>
</reference>
<accession>A0A1W1D081</accession>
<dbReference type="GO" id="GO:0003723">
    <property type="term" value="F:RNA binding"/>
    <property type="evidence" value="ECO:0007669"/>
    <property type="project" value="UniProtKB-KW"/>
</dbReference>
<dbReference type="InterPro" id="IPR006027">
    <property type="entry name" value="NusB_RsmB_TIM44"/>
</dbReference>
<evidence type="ECO:0000313" key="7">
    <source>
        <dbReference type="EMBL" id="SFV71375.1"/>
    </source>
</evidence>
<dbReference type="GO" id="GO:0005829">
    <property type="term" value="C:cytosol"/>
    <property type="evidence" value="ECO:0007669"/>
    <property type="project" value="TreeGrafter"/>
</dbReference>
<dbReference type="InterPro" id="IPR011605">
    <property type="entry name" value="NusB_fam"/>
</dbReference>
<organism evidence="7">
    <name type="scientific">hydrothermal vent metagenome</name>
    <dbReference type="NCBI Taxonomy" id="652676"/>
    <lineage>
        <taxon>unclassified sequences</taxon>
        <taxon>metagenomes</taxon>
        <taxon>ecological metagenomes</taxon>
    </lineage>
</organism>
<keyword evidence="2" id="KW-0889">Transcription antitermination</keyword>
<dbReference type="Gene3D" id="1.10.940.10">
    <property type="entry name" value="NusB-like"/>
    <property type="match status" value="1"/>
</dbReference>
<keyword evidence="5" id="KW-0804">Transcription</keyword>
<evidence type="ECO:0000256" key="3">
    <source>
        <dbReference type="ARBA" id="ARBA00022884"/>
    </source>
</evidence>
<evidence type="ECO:0000256" key="4">
    <source>
        <dbReference type="ARBA" id="ARBA00023015"/>
    </source>
</evidence>
<name>A0A1W1D081_9ZZZZ</name>
<dbReference type="Pfam" id="PF01029">
    <property type="entry name" value="NusB"/>
    <property type="match status" value="1"/>
</dbReference>
<evidence type="ECO:0000256" key="1">
    <source>
        <dbReference type="ARBA" id="ARBA00005952"/>
    </source>
</evidence>
<dbReference type="PANTHER" id="PTHR11078">
    <property type="entry name" value="N UTILIZATION SUBSTANCE PROTEIN B-RELATED"/>
    <property type="match status" value="1"/>
</dbReference>
<dbReference type="HAMAP" id="MF_00073">
    <property type="entry name" value="NusB"/>
    <property type="match status" value="1"/>
</dbReference>
<dbReference type="InterPro" id="IPR035926">
    <property type="entry name" value="NusB-like_sf"/>
</dbReference>
<evidence type="ECO:0000256" key="2">
    <source>
        <dbReference type="ARBA" id="ARBA00022814"/>
    </source>
</evidence>
<sequence>MATRHQARTAVIGLLYAYDLGNENISKFTDEILEEGKIRNKQREFSHNLFNGTLENLEVLDKEIQSHLKDWDYSAIGKVEKAIMRLGAYEILIVKTDKAIIINECVELAKTLADEKAPQFINGVLDALGKEKKVEVAVEEVEVVEVEKIEEISIEEKE</sequence>
<evidence type="ECO:0000259" key="6">
    <source>
        <dbReference type="Pfam" id="PF01029"/>
    </source>
</evidence>
<keyword evidence="3" id="KW-0694">RNA-binding</keyword>
<keyword evidence="4" id="KW-0805">Transcription regulation</keyword>
<dbReference type="EMBL" id="FPHM01000235">
    <property type="protein sequence ID" value="SFV71375.1"/>
    <property type="molecule type" value="Genomic_DNA"/>
</dbReference>
<proteinExistence type="inferred from homology"/>
<dbReference type="NCBIfam" id="TIGR01951">
    <property type="entry name" value="nusB"/>
    <property type="match status" value="1"/>
</dbReference>
<gene>
    <name evidence="7" type="ORF">MNB_SV-13-1286</name>
</gene>
<feature type="domain" description="NusB/RsmB/TIM44" evidence="6">
    <location>
        <begin position="5"/>
        <end position="128"/>
    </location>
</feature>
<evidence type="ECO:0000256" key="5">
    <source>
        <dbReference type="ARBA" id="ARBA00023163"/>
    </source>
</evidence>
<protein>
    <submittedName>
        <fullName evidence="7">Transcription termination protein NusB</fullName>
    </submittedName>
</protein>